<dbReference type="CDD" id="cd01639">
    <property type="entry name" value="IMPase"/>
    <property type="match status" value="1"/>
</dbReference>
<dbReference type="InterPro" id="IPR033942">
    <property type="entry name" value="IMPase"/>
</dbReference>
<proteinExistence type="inferred from homology"/>
<evidence type="ECO:0000256" key="4">
    <source>
        <dbReference type="ARBA" id="ARBA00022723"/>
    </source>
</evidence>
<gene>
    <name evidence="8" type="ORF">ACFQ4C_18175</name>
</gene>
<dbReference type="GO" id="GO:0016787">
    <property type="term" value="F:hydrolase activity"/>
    <property type="evidence" value="ECO:0007669"/>
    <property type="project" value="UniProtKB-KW"/>
</dbReference>
<dbReference type="InterPro" id="IPR000760">
    <property type="entry name" value="Inositol_monophosphatase-like"/>
</dbReference>
<comment type="cofactor">
    <cofactor evidence="2 7">
        <name>Mg(2+)</name>
        <dbReference type="ChEBI" id="CHEBI:18420"/>
    </cofactor>
</comment>
<dbReference type="Pfam" id="PF00459">
    <property type="entry name" value="Inositol_P"/>
    <property type="match status" value="1"/>
</dbReference>
<comment type="caution">
    <text evidence="8">The sequence shown here is derived from an EMBL/GenBank/DDBJ whole genome shotgun (WGS) entry which is preliminary data.</text>
</comment>
<dbReference type="Proteomes" id="UP001597116">
    <property type="component" value="Unassembled WGS sequence"/>
</dbReference>
<evidence type="ECO:0000256" key="1">
    <source>
        <dbReference type="ARBA" id="ARBA00001033"/>
    </source>
</evidence>
<keyword evidence="5 7" id="KW-0378">Hydrolase</keyword>
<dbReference type="EC" id="3.1.3.25" evidence="7"/>
<dbReference type="PRINTS" id="PR01959">
    <property type="entry name" value="SBIMPHPHTASE"/>
</dbReference>
<dbReference type="Gene3D" id="3.40.190.80">
    <property type="match status" value="1"/>
</dbReference>
<keyword evidence="6 7" id="KW-0460">Magnesium</keyword>
<dbReference type="PANTHER" id="PTHR20854">
    <property type="entry name" value="INOSITOL MONOPHOSPHATASE"/>
    <property type="match status" value="1"/>
</dbReference>
<dbReference type="PRINTS" id="PR00377">
    <property type="entry name" value="IMPHPHTASES"/>
</dbReference>
<evidence type="ECO:0000256" key="6">
    <source>
        <dbReference type="ARBA" id="ARBA00022842"/>
    </source>
</evidence>
<organism evidence="8 9">
    <name type="scientific">Larkinella insperata</name>
    <dbReference type="NCBI Taxonomy" id="332158"/>
    <lineage>
        <taxon>Bacteria</taxon>
        <taxon>Pseudomonadati</taxon>
        <taxon>Bacteroidota</taxon>
        <taxon>Cytophagia</taxon>
        <taxon>Cytophagales</taxon>
        <taxon>Spirosomataceae</taxon>
        <taxon>Larkinella</taxon>
    </lineage>
</organism>
<dbReference type="Gene3D" id="3.30.540.10">
    <property type="entry name" value="Fructose-1,6-Bisphosphatase, subunit A, domain 1"/>
    <property type="match status" value="1"/>
</dbReference>
<dbReference type="EMBL" id="JBHTLP010000011">
    <property type="protein sequence ID" value="MFD1143059.1"/>
    <property type="molecule type" value="Genomic_DNA"/>
</dbReference>
<keyword evidence="9" id="KW-1185">Reference proteome</keyword>
<reference evidence="9" key="1">
    <citation type="journal article" date="2019" name="Int. J. Syst. Evol. Microbiol.">
        <title>The Global Catalogue of Microorganisms (GCM) 10K type strain sequencing project: providing services to taxonomists for standard genome sequencing and annotation.</title>
        <authorList>
            <consortium name="The Broad Institute Genomics Platform"/>
            <consortium name="The Broad Institute Genome Sequencing Center for Infectious Disease"/>
            <person name="Wu L."/>
            <person name="Ma J."/>
        </authorList>
    </citation>
    <scope>NUCLEOTIDE SEQUENCE [LARGE SCALE GENOMIC DNA]</scope>
    <source>
        <strain evidence="9">CCUG 55608</strain>
    </source>
</reference>
<dbReference type="InterPro" id="IPR020550">
    <property type="entry name" value="Inositol_monophosphatase_CS"/>
</dbReference>
<accession>A0ABW3QA61</accession>
<comment type="catalytic activity">
    <reaction evidence="1 7">
        <text>a myo-inositol phosphate + H2O = myo-inositol + phosphate</text>
        <dbReference type="Rhea" id="RHEA:24056"/>
        <dbReference type="ChEBI" id="CHEBI:15377"/>
        <dbReference type="ChEBI" id="CHEBI:17268"/>
        <dbReference type="ChEBI" id="CHEBI:43474"/>
        <dbReference type="ChEBI" id="CHEBI:84139"/>
        <dbReference type="EC" id="3.1.3.25"/>
    </reaction>
</comment>
<dbReference type="InterPro" id="IPR020583">
    <property type="entry name" value="Inositol_monoP_metal-BS"/>
</dbReference>
<evidence type="ECO:0000256" key="5">
    <source>
        <dbReference type="ARBA" id="ARBA00022801"/>
    </source>
</evidence>
<dbReference type="PROSITE" id="PS00629">
    <property type="entry name" value="IMP_1"/>
    <property type="match status" value="1"/>
</dbReference>
<evidence type="ECO:0000313" key="9">
    <source>
        <dbReference type="Proteomes" id="UP001597116"/>
    </source>
</evidence>
<dbReference type="SUPFAM" id="SSF56655">
    <property type="entry name" value="Carbohydrate phosphatase"/>
    <property type="match status" value="1"/>
</dbReference>
<evidence type="ECO:0000313" key="8">
    <source>
        <dbReference type="EMBL" id="MFD1143059.1"/>
    </source>
</evidence>
<evidence type="ECO:0000256" key="7">
    <source>
        <dbReference type="RuleBase" id="RU364068"/>
    </source>
</evidence>
<dbReference type="PROSITE" id="PS00630">
    <property type="entry name" value="IMP_2"/>
    <property type="match status" value="1"/>
</dbReference>
<comment type="similarity">
    <text evidence="3 7">Belongs to the inositol monophosphatase superfamily.</text>
</comment>
<evidence type="ECO:0000256" key="3">
    <source>
        <dbReference type="ARBA" id="ARBA00009759"/>
    </source>
</evidence>
<name>A0ABW3QA61_9BACT</name>
<dbReference type="RefSeq" id="WP_265990906.1">
    <property type="nucleotide sequence ID" value="NZ_CP110973.1"/>
</dbReference>
<evidence type="ECO:0000256" key="2">
    <source>
        <dbReference type="ARBA" id="ARBA00001946"/>
    </source>
</evidence>
<keyword evidence="4 7" id="KW-0479">Metal-binding</keyword>
<dbReference type="InterPro" id="IPR022337">
    <property type="entry name" value="Inositol_monophosphatase_SuhB"/>
</dbReference>
<protein>
    <recommendedName>
        <fullName evidence="7">Inositol-1-monophosphatase</fullName>
        <ecNumber evidence="7">3.1.3.25</ecNumber>
    </recommendedName>
</protein>
<dbReference type="PANTHER" id="PTHR20854:SF4">
    <property type="entry name" value="INOSITOL-1-MONOPHOSPHATASE-RELATED"/>
    <property type="match status" value="1"/>
</dbReference>
<sequence length="287" mass="31568">MPGRDLQLVEISEQITKIARQTGDFIRQQSRSFTREQIEYKGYNNLVSYVDKEAEKQLVEALHNLLPEVGFITEEGTTGQIADRSALNWIIDPLDGTANFMHKLPVFSVSIGLAEGKTPIAGVVYDIMRDECFHASAGGGAWCTGSSGTAERIRVSPATQLQESMVATGFPYASMDRIERYLAILASLMLRTHGLRRMGSAAIDLSYVACGRFEAYYEFNLNCWDMAAGVLLVREAGGIVTDFNGGDDFLFRGDILAGCGMQPELLAIIEQYWNNEGPLPIPPPVIS</sequence>